<dbReference type="SUPFAM" id="SSF52317">
    <property type="entry name" value="Class I glutamine amidotransferase-like"/>
    <property type="match status" value="1"/>
</dbReference>
<dbReference type="HAMAP" id="MF_00028">
    <property type="entry name" value="CobQ"/>
    <property type="match status" value="1"/>
</dbReference>
<dbReference type="GO" id="GO:0015420">
    <property type="term" value="F:ABC-type vitamin B12 transporter activity"/>
    <property type="evidence" value="ECO:0007669"/>
    <property type="project" value="UniProtKB-UniRule"/>
</dbReference>
<dbReference type="GO" id="GO:0016874">
    <property type="term" value="F:ligase activity"/>
    <property type="evidence" value="ECO:0007669"/>
    <property type="project" value="UniProtKB-KW"/>
</dbReference>
<dbReference type="InterPro" id="IPR011698">
    <property type="entry name" value="GATase_3"/>
</dbReference>
<feature type="region of interest" description="Disordered" evidence="8">
    <location>
        <begin position="1"/>
        <end position="26"/>
    </location>
</feature>
<evidence type="ECO:0000256" key="3">
    <source>
        <dbReference type="ARBA" id="ARBA00019833"/>
    </source>
</evidence>
<dbReference type="PANTHER" id="PTHR21343">
    <property type="entry name" value="DETHIOBIOTIN SYNTHETASE"/>
    <property type="match status" value="1"/>
</dbReference>
<feature type="domain" description="CobQ/CobB/MinD/ParA nucleotide binding" evidence="9">
    <location>
        <begin position="38"/>
        <end position="282"/>
    </location>
</feature>
<dbReference type="PANTHER" id="PTHR21343:SF1">
    <property type="entry name" value="COBYRIC ACID SYNTHASE"/>
    <property type="match status" value="1"/>
</dbReference>
<feature type="compositionally biased region" description="Pro residues" evidence="8">
    <location>
        <begin position="1"/>
        <end position="16"/>
    </location>
</feature>
<dbReference type="EMBL" id="JACIGK010000010">
    <property type="protein sequence ID" value="MBB4265991.1"/>
    <property type="molecule type" value="Genomic_DNA"/>
</dbReference>
<dbReference type="InterPro" id="IPR033949">
    <property type="entry name" value="CobQ_GATase1"/>
</dbReference>
<comment type="caution">
    <text evidence="11">The sequence shown here is derived from an EMBL/GenBank/DDBJ whole genome shotgun (WGS) entry which is preliminary data.</text>
</comment>
<evidence type="ECO:0000256" key="2">
    <source>
        <dbReference type="ARBA" id="ARBA00006205"/>
    </source>
</evidence>
<dbReference type="GO" id="GO:0009236">
    <property type="term" value="P:cobalamin biosynthetic process"/>
    <property type="evidence" value="ECO:0007669"/>
    <property type="project" value="UniProtKB-UniRule"/>
</dbReference>
<keyword evidence="12" id="KW-1185">Reference proteome</keyword>
<comment type="pathway">
    <text evidence="1 7">Cofactor biosynthesis; adenosylcobalamin biosynthesis.</text>
</comment>
<evidence type="ECO:0000256" key="5">
    <source>
        <dbReference type="ARBA" id="ARBA00022962"/>
    </source>
</evidence>
<keyword evidence="4 7" id="KW-0169">Cobalamin biosynthesis</keyword>
<evidence type="ECO:0000259" key="10">
    <source>
        <dbReference type="Pfam" id="PF07685"/>
    </source>
</evidence>
<dbReference type="NCBIfam" id="NF001989">
    <property type="entry name" value="PRK00784.1"/>
    <property type="match status" value="1"/>
</dbReference>
<evidence type="ECO:0000313" key="12">
    <source>
        <dbReference type="Proteomes" id="UP000554286"/>
    </source>
</evidence>
<dbReference type="UniPathway" id="UPA00148"/>
<feature type="active site" description="Nucleophile" evidence="7">
    <location>
        <position position="378"/>
    </location>
</feature>
<evidence type="ECO:0000256" key="8">
    <source>
        <dbReference type="SAM" id="MobiDB-lite"/>
    </source>
</evidence>
<keyword evidence="11" id="KW-0436">Ligase</keyword>
<dbReference type="Pfam" id="PF07685">
    <property type="entry name" value="GATase_3"/>
    <property type="match status" value="1"/>
</dbReference>
<sequence length="535" mass="57223">MTPESPTSPKPLPKAPEIPADLTIPVPPPDARKRAKVLMIQGTSSDVGKSLLVAGLCRAFTRRGLDVRPFKAQNMSNNAAVAVDSDAPPNPDGTFPHGEIGRAQALQARACRQAPSIDMNPVLLKPQTEIGAQVVLRGRVLGNCPARIYHRMRHALMPAVLGSLEKLRANADLVIVEGAGSGAEVYLRDSDITNMRLAEMADLPVVFLSDIDRGGTMGALVGTQALLRPEDNARVHGYLINKFRGDFTIFEPACETITARTGWPFLGVVRWFEGGDRLPAEDSLALERPADPGAGNLKVAVPRLSRIANFDDIDPLAMEPGVSVSWVQPGQPVPRDTDVVILPGSKATRTDLEVMRREGWDVDILAHARAGGRVVGLCAGYQMLGRVVRDPQGIEGPPGETPGLGLLDLETEIGGDKRLIDLDMTDRASGCRVTGYEMHMGRTTGPGLARPWLTLDDGAGAAPRPEGAVSPNGCVMGAYVHGLFGADAFRGHWITQMGGQAARLNYEARVEEALDDLAGHLETHLDLDALLALAR</sequence>
<dbReference type="InterPro" id="IPR004459">
    <property type="entry name" value="CobQ_synth"/>
</dbReference>
<evidence type="ECO:0000256" key="6">
    <source>
        <dbReference type="ARBA" id="ARBA00025166"/>
    </source>
</evidence>
<gene>
    <name evidence="7" type="primary">cobQ</name>
    <name evidence="11" type="ORF">GGD89_001617</name>
</gene>
<organism evidence="11 12">
    <name type="scientific">Roseospira visakhapatnamensis</name>
    <dbReference type="NCBI Taxonomy" id="390880"/>
    <lineage>
        <taxon>Bacteria</taxon>
        <taxon>Pseudomonadati</taxon>
        <taxon>Pseudomonadota</taxon>
        <taxon>Alphaproteobacteria</taxon>
        <taxon>Rhodospirillales</taxon>
        <taxon>Rhodospirillaceae</taxon>
        <taxon>Roseospira</taxon>
    </lineage>
</organism>
<dbReference type="Gene3D" id="3.40.50.300">
    <property type="entry name" value="P-loop containing nucleotide triphosphate hydrolases"/>
    <property type="match status" value="1"/>
</dbReference>
<evidence type="ECO:0000313" key="11">
    <source>
        <dbReference type="EMBL" id="MBB4265991.1"/>
    </source>
</evidence>
<comment type="similarity">
    <text evidence="2 7">Belongs to the CobB/CobQ family. CobQ subfamily.</text>
</comment>
<evidence type="ECO:0000259" key="9">
    <source>
        <dbReference type="Pfam" id="PF01656"/>
    </source>
</evidence>
<dbReference type="Pfam" id="PF01656">
    <property type="entry name" value="CbiA"/>
    <property type="match status" value="1"/>
</dbReference>
<dbReference type="InterPro" id="IPR027417">
    <property type="entry name" value="P-loop_NTPase"/>
</dbReference>
<feature type="domain" description="CobB/CobQ-like glutamine amidotransferase" evidence="10">
    <location>
        <begin position="298"/>
        <end position="488"/>
    </location>
</feature>
<dbReference type="AlphaFoldDB" id="A0A7W6RCJ0"/>
<evidence type="ECO:0000256" key="1">
    <source>
        <dbReference type="ARBA" id="ARBA00004953"/>
    </source>
</evidence>
<accession>A0A7W6RCJ0</accession>
<feature type="active site" evidence="7">
    <location>
        <position position="481"/>
    </location>
</feature>
<protein>
    <recommendedName>
        <fullName evidence="3 7">Cobyric acid synthase</fullName>
    </recommendedName>
</protein>
<evidence type="ECO:0000256" key="7">
    <source>
        <dbReference type="HAMAP-Rule" id="MF_00028"/>
    </source>
</evidence>
<name>A0A7W6RCJ0_9PROT</name>
<comment type="function">
    <text evidence="6 7">Catalyzes amidations at positions B, D, E, and G on adenosylcobyrinic A,C-diamide. NH(2) groups are provided by glutamine, and one molecule of ATP is hydrogenolyzed for each amidation.</text>
</comment>
<dbReference type="InterPro" id="IPR029062">
    <property type="entry name" value="Class_I_gatase-like"/>
</dbReference>
<dbReference type="Proteomes" id="UP000554286">
    <property type="component" value="Unassembled WGS sequence"/>
</dbReference>
<dbReference type="RefSeq" id="WP_184043920.1">
    <property type="nucleotide sequence ID" value="NZ_JACIGK010000010.1"/>
</dbReference>
<dbReference type="SUPFAM" id="SSF52540">
    <property type="entry name" value="P-loop containing nucleoside triphosphate hydrolases"/>
    <property type="match status" value="1"/>
</dbReference>
<keyword evidence="5 7" id="KW-0315">Glutamine amidotransferase</keyword>
<dbReference type="PROSITE" id="PS51274">
    <property type="entry name" value="GATASE_COBBQ"/>
    <property type="match status" value="1"/>
</dbReference>
<dbReference type="Gene3D" id="3.40.50.880">
    <property type="match status" value="1"/>
</dbReference>
<reference evidence="11 12" key="1">
    <citation type="submission" date="2020-08" db="EMBL/GenBank/DDBJ databases">
        <title>Genome sequencing of Purple Non-Sulfur Bacteria from various extreme environments.</title>
        <authorList>
            <person name="Mayer M."/>
        </authorList>
    </citation>
    <scope>NUCLEOTIDE SEQUENCE [LARGE SCALE GENOMIC DNA]</scope>
    <source>
        <strain evidence="11 12">JA131</strain>
    </source>
</reference>
<evidence type="ECO:0000256" key="4">
    <source>
        <dbReference type="ARBA" id="ARBA00022573"/>
    </source>
</evidence>
<dbReference type="InterPro" id="IPR002586">
    <property type="entry name" value="CobQ/CobB/MinD/ParA_Nub-bd_dom"/>
</dbReference>
<dbReference type="NCBIfam" id="TIGR00313">
    <property type="entry name" value="cobQ"/>
    <property type="match status" value="1"/>
</dbReference>
<proteinExistence type="inferred from homology"/>
<dbReference type="CDD" id="cd01750">
    <property type="entry name" value="GATase1_CobQ"/>
    <property type="match status" value="1"/>
</dbReference>